<dbReference type="Gene3D" id="2.50.20.10">
    <property type="entry name" value="Lipoprotein localisation LolA/LolB/LppX"/>
    <property type="match status" value="1"/>
</dbReference>
<organism evidence="3 4">
    <name type="scientific">Brumimicrobium oceani</name>
    <dbReference type="NCBI Taxonomy" id="2100725"/>
    <lineage>
        <taxon>Bacteria</taxon>
        <taxon>Pseudomonadati</taxon>
        <taxon>Bacteroidota</taxon>
        <taxon>Flavobacteriia</taxon>
        <taxon>Flavobacteriales</taxon>
        <taxon>Crocinitomicaceae</taxon>
        <taxon>Brumimicrobium</taxon>
    </lineage>
</organism>
<keyword evidence="4" id="KW-1185">Reference proteome</keyword>
<keyword evidence="1 2" id="KW-0732">Signal</keyword>
<dbReference type="OrthoDB" id="1491557at2"/>
<feature type="signal peptide" evidence="2">
    <location>
        <begin position="1"/>
        <end position="17"/>
    </location>
</feature>
<proteinExistence type="predicted"/>
<dbReference type="CDD" id="cd16325">
    <property type="entry name" value="LolA"/>
    <property type="match status" value="1"/>
</dbReference>
<dbReference type="SUPFAM" id="SSF89392">
    <property type="entry name" value="Prokaryotic lipoproteins and lipoprotein localization factors"/>
    <property type="match status" value="1"/>
</dbReference>
<evidence type="ECO:0000313" key="4">
    <source>
        <dbReference type="Proteomes" id="UP000245370"/>
    </source>
</evidence>
<reference evidence="3 4" key="1">
    <citation type="submission" date="2018-05" db="EMBL/GenBank/DDBJ databases">
        <title>Brumimicrobium oceani sp. nov., isolated from coastal sediment.</title>
        <authorList>
            <person name="Kou Y."/>
        </authorList>
    </citation>
    <scope>NUCLEOTIDE SEQUENCE [LARGE SCALE GENOMIC DNA]</scope>
    <source>
        <strain evidence="3 4">C305</strain>
    </source>
</reference>
<sequence length="212" mass="24321">MKYLIIAVLFISTSLFAQSDQKSDQILDNMSSEIKKMNSFYIEFTMNVKNPATGENSNQKGLGYVKGDKYYASLGQNTLVSNGVKNWTIVKEEKVTYQSDVDLESDESMNPKKLMTIWEEGFKNKYDQEIQMNGKKTHQISLFPLDPSKVNYHTITLYIEASNNELQKAIMKTKDGSTMTYTIDKFEKNSAVTDSKFVYNPKNFPGYQLIRD</sequence>
<protein>
    <recommendedName>
        <fullName evidence="5">Outer membrane lipoprotein carrier protein LolA</fullName>
    </recommendedName>
</protein>
<reference evidence="3 4" key="2">
    <citation type="submission" date="2018-05" db="EMBL/GenBank/DDBJ databases">
        <authorList>
            <person name="Lanie J.A."/>
            <person name="Ng W.-L."/>
            <person name="Kazmierczak K.M."/>
            <person name="Andrzejewski T.M."/>
            <person name="Davidsen T.M."/>
            <person name="Wayne K.J."/>
            <person name="Tettelin H."/>
            <person name="Glass J.I."/>
            <person name="Rusch D."/>
            <person name="Podicherti R."/>
            <person name="Tsui H.-C.T."/>
            <person name="Winkler M.E."/>
        </authorList>
    </citation>
    <scope>NUCLEOTIDE SEQUENCE [LARGE SCALE GENOMIC DNA]</scope>
    <source>
        <strain evidence="3 4">C305</strain>
    </source>
</reference>
<evidence type="ECO:0000256" key="1">
    <source>
        <dbReference type="ARBA" id="ARBA00022729"/>
    </source>
</evidence>
<dbReference type="RefSeq" id="WP_109358959.1">
    <property type="nucleotide sequence ID" value="NZ_QFRJ01000003.1"/>
</dbReference>
<evidence type="ECO:0000313" key="3">
    <source>
        <dbReference type="EMBL" id="PWH86150.1"/>
    </source>
</evidence>
<evidence type="ECO:0000256" key="2">
    <source>
        <dbReference type="SAM" id="SignalP"/>
    </source>
</evidence>
<evidence type="ECO:0008006" key="5">
    <source>
        <dbReference type="Google" id="ProtNLM"/>
    </source>
</evidence>
<gene>
    <name evidence="3" type="ORF">DIT68_06240</name>
</gene>
<dbReference type="Pfam" id="PF03548">
    <property type="entry name" value="LolA"/>
    <property type="match status" value="1"/>
</dbReference>
<dbReference type="InterPro" id="IPR004564">
    <property type="entry name" value="OM_lipoprot_carrier_LolA-like"/>
</dbReference>
<name>A0A2U2XEI5_9FLAO</name>
<dbReference type="InterPro" id="IPR029046">
    <property type="entry name" value="LolA/LolB/LppX"/>
</dbReference>
<dbReference type="Proteomes" id="UP000245370">
    <property type="component" value="Unassembled WGS sequence"/>
</dbReference>
<feature type="chain" id="PRO_5015682428" description="Outer membrane lipoprotein carrier protein LolA" evidence="2">
    <location>
        <begin position="18"/>
        <end position="212"/>
    </location>
</feature>
<dbReference type="AlphaFoldDB" id="A0A2U2XEI5"/>
<accession>A0A2U2XEI5</accession>
<comment type="caution">
    <text evidence="3">The sequence shown here is derived from an EMBL/GenBank/DDBJ whole genome shotgun (WGS) entry which is preliminary data.</text>
</comment>
<dbReference type="EMBL" id="QFRJ01000003">
    <property type="protein sequence ID" value="PWH86150.1"/>
    <property type="molecule type" value="Genomic_DNA"/>
</dbReference>